<organism evidence="7 8">
    <name type="scientific">Candidatus Protochlamydia amoebophila</name>
    <dbReference type="NCBI Taxonomy" id="362787"/>
    <lineage>
        <taxon>Bacteria</taxon>
        <taxon>Pseudomonadati</taxon>
        <taxon>Chlamydiota</taxon>
        <taxon>Chlamydiia</taxon>
        <taxon>Parachlamydiales</taxon>
        <taxon>Parachlamydiaceae</taxon>
        <taxon>Candidatus Protochlamydia</taxon>
    </lineage>
</organism>
<dbReference type="RefSeq" id="WP_011174861.1">
    <property type="nucleotide sequence ID" value="NZ_JSAN01000026.1"/>
</dbReference>
<gene>
    <name evidence="6 7" type="primary">rsmH</name>
    <name evidence="7" type="ORF">DB44_BC00060</name>
</gene>
<dbReference type="FunFam" id="1.10.150.170:FF:000003">
    <property type="entry name" value="Ribosomal RNA small subunit methyltransferase H"/>
    <property type="match status" value="1"/>
</dbReference>
<evidence type="ECO:0000256" key="1">
    <source>
        <dbReference type="ARBA" id="ARBA00010396"/>
    </source>
</evidence>
<evidence type="ECO:0000256" key="6">
    <source>
        <dbReference type="HAMAP-Rule" id="MF_01007"/>
    </source>
</evidence>
<name>A0A0C1HG03_9BACT</name>
<comment type="subcellular location">
    <subcellularLocation>
        <location evidence="6">Cytoplasm</location>
    </subcellularLocation>
</comment>
<dbReference type="NCBIfam" id="TIGR00006">
    <property type="entry name" value="16S rRNA (cytosine(1402)-N(4))-methyltransferase RsmH"/>
    <property type="match status" value="1"/>
</dbReference>
<proteinExistence type="inferred from homology"/>
<protein>
    <recommendedName>
        <fullName evidence="6">Ribosomal RNA small subunit methyltransferase H</fullName>
        <ecNumber evidence="6">2.1.1.199</ecNumber>
    </recommendedName>
    <alternativeName>
        <fullName evidence="6">16S rRNA m(4)C1402 methyltransferase</fullName>
    </alternativeName>
    <alternativeName>
        <fullName evidence="6">rRNA (cytosine-N(4)-)-methyltransferase RsmH</fullName>
    </alternativeName>
</protein>
<keyword evidence="4 6" id="KW-0808">Transferase</keyword>
<comment type="caution">
    <text evidence="7">The sequence shown here is derived from an EMBL/GenBank/DDBJ whole genome shotgun (WGS) entry which is preliminary data.</text>
</comment>
<feature type="binding site" evidence="6">
    <location>
        <position position="56"/>
    </location>
    <ligand>
        <name>S-adenosyl-L-methionine</name>
        <dbReference type="ChEBI" id="CHEBI:59789"/>
    </ligand>
</feature>
<keyword evidence="3 6" id="KW-0489">Methyltransferase</keyword>
<feature type="binding site" evidence="6">
    <location>
        <position position="111"/>
    </location>
    <ligand>
        <name>S-adenosyl-L-methionine</name>
        <dbReference type="ChEBI" id="CHEBI:59789"/>
    </ligand>
</feature>
<evidence type="ECO:0000313" key="7">
    <source>
        <dbReference type="EMBL" id="KIC73578.1"/>
    </source>
</evidence>
<keyword evidence="5 6" id="KW-0949">S-adenosyl-L-methionine</keyword>
<dbReference type="InterPro" id="IPR002903">
    <property type="entry name" value="RsmH"/>
</dbReference>
<dbReference type="PANTHER" id="PTHR11265:SF0">
    <property type="entry name" value="12S RRNA N4-METHYLCYTIDINE METHYLTRANSFERASE"/>
    <property type="match status" value="1"/>
</dbReference>
<dbReference type="EC" id="2.1.1.199" evidence="6"/>
<dbReference type="Proteomes" id="UP000031465">
    <property type="component" value="Unassembled WGS sequence"/>
</dbReference>
<dbReference type="Pfam" id="PF01795">
    <property type="entry name" value="Methyltransf_5"/>
    <property type="match status" value="1"/>
</dbReference>
<dbReference type="EMBL" id="JSAN01000026">
    <property type="protein sequence ID" value="KIC73578.1"/>
    <property type="molecule type" value="Genomic_DNA"/>
</dbReference>
<dbReference type="SUPFAM" id="SSF81799">
    <property type="entry name" value="Putative methyltransferase TM0872, insert domain"/>
    <property type="match status" value="1"/>
</dbReference>
<evidence type="ECO:0000256" key="2">
    <source>
        <dbReference type="ARBA" id="ARBA00022552"/>
    </source>
</evidence>
<dbReference type="InterPro" id="IPR029063">
    <property type="entry name" value="SAM-dependent_MTases_sf"/>
</dbReference>
<feature type="binding site" evidence="6">
    <location>
        <position position="104"/>
    </location>
    <ligand>
        <name>S-adenosyl-L-methionine</name>
        <dbReference type="ChEBI" id="CHEBI:59789"/>
    </ligand>
</feature>
<dbReference type="InterPro" id="IPR023397">
    <property type="entry name" value="SAM-dep_MeTrfase_MraW_recog"/>
</dbReference>
<reference evidence="7 8" key="1">
    <citation type="journal article" date="2014" name="Mol. Biol. Evol.">
        <title>Massive expansion of Ubiquitination-related gene families within the Chlamydiae.</title>
        <authorList>
            <person name="Domman D."/>
            <person name="Collingro A."/>
            <person name="Lagkouvardos I."/>
            <person name="Gehre L."/>
            <person name="Weinmaier T."/>
            <person name="Rattei T."/>
            <person name="Subtil A."/>
            <person name="Horn M."/>
        </authorList>
    </citation>
    <scope>NUCLEOTIDE SEQUENCE [LARGE SCALE GENOMIC DNA]</scope>
    <source>
        <strain evidence="7 8">EI2</strain>
    </source>
</reference>
<sequence>MPIPFYPHRSVLLEEVIEAFQPVQLKVFIDGTLGAGGHAEAILEHHPEIELYLGIDQDPNALNIANKRLEKWKQKILLKQGNFSQFDIFLKEIGFSSMDGLLVDLGVSSMQLDQPERGFSFSKDGPLDMRMNPEGKLTAADIVNTWSEHDLGKIFRDYGEEKKWRLAARTIVQARQVKQILTTTDLANLLKPAFAWNPKKGINPLTLIFQALRICVNRELDVLEQLVSKTFDYLKPGGRVAVISFHSLEDRIVKNELRLAASDKWETTGLGSGLFRDKKPVAKLVNRKPICPHEKEIKENPRSRSAKFRIAEKLEG</sequence>
<dbReference type="AlphaFoldDB" id="A0A0C1HG03"/>
<evidence type="ECO:0000256" key="5">
    <source>
        <dbReference type="ARBA" id="ARBA00022691"/>
    </source>
</evidence>
<dbReference type="Gene3D" id="3.40.50.150">
    <property type="entry name" value="Vaccinia Virus protein VP39"/>
    <property type="match status" value="1"/>
</dbReference>
<dbReference type="GO" id="GO:0071424">
    <property type="term" value="F:rRNA (cytosine-N4-)-methyltransferase activity"/>
    <property type="evidence" value="ECO:0007669"/>
    <property type="project" value="UniProtKB-UniRule"/>
</dbReference>
<keyword evidence="2 6" id="KW-0698">rRNA processing</keyword>
<accession>A0A0C1HG03</accession>
<dbReference type="SUPFAM" id="SSF53335">
    <property type="entry name" value="S-adenosyl-L-methionine-dependent methyltransferases"/>
    <property type="match status" value="1"/>
</dbReference>
<dbReference type="GO" id="GO:0070475">
    <property type="term" value="P:rRNA base methylation"/>
    <property type="evidence" value="ECO:0007669"/>
    <property type="project" value="UniProtKB-UniRule"/>
</dbReference>
<dbReference type="HAMAP" id="MF_01007">
    <property type="entry name" value="16SrRNA_methyltr_H"/>
    <property type="match status" value="1"/>
</dbReference>
<feature type="binding site" evidence="6">
    <location>
        <begin position="36"/>
        <end position="38"/>
    </location>
    <ligand>
        <name>S-adenosyl-L-methionine</name>
        <dbReference type="ChEBI" id="CHEBI:59789"/>
    </ligand>
</feature>
<dbReference type="OMA" id="NPAKRTF"/>
<evidence type="ECO:0000313" key="8">
    <source>
        <dbReference type="Proteomes" id="UP000031465"/>
    </source>
</evidence>
<comment type="similarity">
    <text evidence="1 6">Belongs to the methyltransferase superfamily. RsmH family.</text>
</comment>
<keyword evidence="6" id="KW-0963">Cytoplasm</keyword>
<comment type="function">
    <text evidence="6">Specifically methylates the N4 position of cytidine in position 1402 (C1402) of 16S rRNA.</text>
</comment>
<feature type="binding site" evidence="6">
    <location>
        <position position="83"/>
    </location>
    <ligand>
        <name>S-adenosyl-L-methionine</name>
        <dbReference type="ChEBI" id="CHEBI:59789"/>
    </ligand>
</feature>
<evidence type="ECO:0000256" key="3">
    <source>
        <dbReference type="ARBA" id="ARBA00022603"/>
    </source>
</evidence>
<evidence type="ECO:0000256" key="4">
    <source>
        <dbReference type="ARBA" id="ARBA00022679"/>
    </source>
</evidence>
<dbReference type="Gene3D" id="1.10.150.170">
    <property type="entry name" value="Putative methyltransferase TM0872, insert domain"/>
    <property type="match status" value="1"/>
</dbReference>
<dbReference type="PANTHER" id="PTHR11265">
    <property type="entry name" value="S-ADENOSYL-METHYLTRANSFERASE MRAW"/>
    <property type="match status" value="1"/>
</dbReference>
<comment type="catalytic activity">
    <reaction evidence="6">
        <text>cytidine(1402) in 16S rRNA + S-adenosyl-L-methionine = N(4)-methylcytidine(1402) in 16S rRNA + S-adenosyl-L-homocysteine + H(+)</text>
        <dbReference type="Rhea" id="RHEA:42928"/>
        <dbReference type="Rhea" id="RHEA-COMP:10286"/>
        <dbReference type="Rhea" id="RHEA-COMP:10287"/>
        <dbReference type="ChEBI" id="CHEBI:15378"/>
        <dbReference type="ChEBI" id="CHEBI:57856"/>
        <dbReference type="ChEBI" id="CHEBI:59789"/>
        <dbReference type="ChEBI" id="CHEBI:74506"/>
        <dbReference type="ChEBI" id="CHEBI:82748"/>
        <dbReference type="EC" id="2.1.1.199"/>
    </reaction>
</comment>
<dbReference type="PIRSF" id="PIRSF004486">
    <property type="entry name" value="MraW"/>
    <property type="match status" value="1"/>
</dbReference>
<dbReference type="GO" id="GO:0005737">
    <property type="term" value="C:cytoplasm"/>
    <property type="evidence" value="ECO:0007669"/>
    <property type="project" value="UniProtKB-SubCell"/>
</dbReference>
<dbReference type="SMR" id="A0A0C1HG03"/>
<dbReference type="PATRIC" id="fig|362787.3.peg.341"/>